<comment type="caution">
    <text evidence="2">The sequence shown here is derived from an EMBL/GenBank/DDBJ whole genome shotgun (WGS) entry which is preliminary data.</text>
</comment>
<organism evidence="2 3">
    <name type="scientific">Synaphobranchus kaupii</name>
    <name type="common">Kaup's arrowtooth eel</name>
    <dbReference type="NCBI Taxonomy" id="118154"/>
    <lineage>
        <taxon>Eukaryota</taxon>
        <taxon>Metazoa</taxon>
        <taxon>Chordata</taxon>
        <taxon>Craniata</taxon>
        <taxon>Vertebrata</taxon>
        <taxon>Euteleostomi</taxon>
        <taxon>Actinopterygii</taxon>
        <taxon>Neopterygii</taxon>
        <taxon>Teleostei</taxon>
        <taxon>Anguilliformes</taxon>
        <taxon>Synaphobranchidae</taxon>
        <taxon>Synaphobranchus</taxon>
    </lineage>
</organism>
<name>A0A9Q1IN13_SYNKA</name>
<proteinExistence type="predicted"/>
<feature type="region of interest" description="Disordered" evidence="1">
    <location>
        <begin position="1"/>
        <end position="58"/>
    </location>
</feature>
<reference evidence="2" key="1">
    <citation type="journal article" date="2023" name="Science">
        <title>Genome structures resolve the early diversification of teleost fishes.</title>
        <authorList>
            <person name="Parey E."/>
            <person name="Louis A."/>
            <person name="Montfort J."/>
            <person name="Bouchez O."/>
            <person name="Roques C."/>
            <person name="Iampietro C."/>
            <person name="Lluch J."/>
            <person name="Castinel A."/>
            <person name="Donnadieu C."/>
            <person name="Desvignes T."/>
            <person name="Floi Bucao C."/>
            <person name="Jouanno E."/>
            <person name="Wen M."/>
            <person name="Mejri S."/>
            <person name="Dirks R."/>
            <person name="Jansen H."/>
            <person name="Henkel C."/>
            <person name="Chen W.J."/>
            <person name="Zahm M."/>
            <person name="Cabau C."/>
            <person name="Klopp C."/>
            <person name="Thompson A.W."/>
            <person name="Robinson-Rechavi M."/>
            <person name="Braasch I."/>
            <person name="Lecointre G."/>
            <person name="Bobe J."/>
            <person name="Postlethwait J.H."/>
            <person name="Berthelot C."/>
            <person name="Roest Crollius H."/>
            <person name="Guiguen Y."/>
        </authorList>
    </citation>
    <scope>NUCLEOTIDE SEQUENCE</scope>
    <source>
        <strain evidence="2">WJC10195</strain>
    </source>
</reference>
<evidence type="ECO:0000313" key="3">
    <source>
        <dbReference type="Proteomes" id="UP001152622"/>
    </source>
</evidence>
<accession>A0A9Q1IN13</accession>
<sequence>MRAVLSSLSFPGAPARSPPGTPGTPGLQEHGNPPVTRASQPRAVPALHPAAAVERTRADETALETWRRWLSSSAEADSCPDRWECRSSERNAELIPSAPLSLSHVEYRGWYWTVNSTGASPPFLKPTFPFLRFGQSLEVPCRRPPVATGNHGGYARRGPQG</sequence>
<evidence type="ECO:0000313" key="2">
    <source>
        <dbReference type="EMBL" id="KAJ8345658.1"/>
    </source>
</evidence>
<gene>
    <name evidence="2" type="ORF">SKAU_G00298510</name>
</gene>
<dbReference type="EMBL" id="JAINUF010000012">
    <property type="protein sequence ID" value="KAJ8345658.1"/>
    <property type="molecule type" value="Genomic_DNA"/>
</dbReference>
<evidence type="ECO:0000256" key="1">
    <source>
        <dbReference type="SAM" id="MobiDB-lite"/>
    </source>
</evidence>
<dbReference type="Proteomes" id="UP001152622">
    <property type="component" value="Chromosome 12"/>
</dbReference>
<protein>
    <submittedName>
        <fullName evidence="2">Uncharacterized protein</fullName>
    </submittedName>
</protein>
<dbReference type="AlphaFoldDB" id="A0A9Q1IN13"/>
<keyword evidence="3" id="KW-1185">Reference proteome</keyword>